<dbReference type="Gene3D" id="2.60.40.10">
    <property type="entry name" value="Immunoglobulins"/>
    <property type="match status" value="1"/>
</dbReference>
<name>A0ABN8SCT0_9CNID</name>
<dbReference type="InterPro" id="IPR013783">
    <property type="entry name" value="Ig-like_fold"/>
</dbReference>
<accession>A0ABN8SCT0</accession>
<sequence length="505" mass="58018">MWPNLIHCTVLSQAPRSEGHVMRKGVPGEYFKGCHKQARVLFLFLLIVTLAVVFKKFWRRVEPVKKEIQQHVDLGCLYTVQLPQEAQAWQVVSFKISPTTTDKCSLAARSKIRGNAHGNSNFRIQAFGSQEMVTGSVTHIGNDTYNATLRLTFAGEYIILVILTYINNDSLEYRHHTKAVLQHVGNSPFDLPVSPGPYPRGYTRYCSQEESGTAPGRWVECGSIPGIERCGQWQLDPLYDFDQIHGFHWLPYFCQLHHYSSDEIKKCFAKQGWSEIVFTGDSHMRYRTYHWVTRLHGSCHGCIKTHVKMVFDKIPRIEWVFDARGTRWPLTFPNISMPHEIYVHPRTRRSMFSKELPGSVFSGKLFLMNFGHWILRESTKRTFMAEKLRAFVEAIQAMNDSGETPKRFLWVNTVSLPWREDRAMIEWLENPSPTRVAQLNGLTDQAMRQGSVQIVDAFQISNSRIGATHDQTHYAKRMERGDCGGVVENAISNVIANALCNYDNW</sequence>
<keyword evidence="1" id="KW-0812">Transmembrane</keyword>
<gene>
    <name evidence="2" type="ORF">PEVE_00019309</name>
</gene>
<organism evidence="2 3">
    <name type="scientific">Porites evermanni</name>
    <dbReference type="NCBI Taxonomy" id="104178"/>
    <lineage>
        <taxon>Eukaryota</taxon>
        <taxon>Metazoa</taxon>
        <taxon>Cnidaria</taxon>
        <taxon>Anthozoa</taxon>
        <taxon>Hexacorallia</taxon>
        <taxon>Scleractinia</taxon>
        <taxon>Fungiina</taxon>
        <taxon>Poritidae</taxon>
        <taxon>Porites</taxon>
    </lineage>
</organism>
<dbReference type="Proteomes" id="UP001159427">
    <property type="component" value="Unassembled WGS sequence"/>
</dbReference>
<evidence type="ECO:0000313" key="3">
    <source>
        <dbReference type="Proteomes" id="UP001159427"/>
    </source>
</evidence>
<reference evidence="2 3" key="1">
    <citation type="submission" date="2022-05" db="EMBL/GenBank/DDBJ databases">
        <authorList>
            <consortium name="Genoscope - CEA"/>
            <person name="William W."/>
        </authorList>
    </citation>
    <scope>NUCLEOTIDE SEQUENCE [LARGE SCALE GENOMIC DNA]</scope>
</reference>
<feature type="transmembrane region" description="Helical" evidence="1">
    <location>
        <begin position="40"/>
        <end position="58"/>
    </location>
</feature>
<comment type="caution">
    <text evidence="2">The sequence shown here is derived from an EMBL/GenBank/DDBJ whole genome shotgun (WGS) entry which is preliminary data.</text>
</comment>
<dbReference type="EMBL" id="CALNXI010002603">
    <property type="protein sequence ID" value="CAH3189313.1"/>
    <property type="molecule type" value="Genomic_DNA"/>
</dbReference>
<protein>
    <submittedName>
        <fullName evidence="2">Uncharacterized protein</fullName>
    </submittedName>
</protein>
<keyword evidence="3" id="KW-1185">Reference proteome</keyword>
<keyword evidence="1" id="KW-1133">Transmembrane helix</keyword>
<evidence type="ECO:0000256" key="1">
    <source>
        <dbReference type="SAM" id="Phobius"/>
    </source>
</evidence>
<evidence type="ECO:0000313" key="2">
    <source>
        <dbReference type="EMBL" id="CAH3189313.1"/>
    </source>
</evidence>
<proteinExistence type="predicted"/>
<keyword evidence="1" id="KW-0472">Membrane</keyword>